<evidence type="ECO:0000313" key="3">
    <source>
        <dbReference type="Proteomes" id="UP001221924"/>
    </source>
</evidence>
<dbReference type="Proteomes" id="UP001221924">
    <property type="component" value="Unassembled WGS sequence"/>
</dbReference>
<reference evidence="2" key="1">
    <citation type="submission" date="2023-03" db="EMBL/GenBank/DDBJ databases">
        <title>DFI Biobank Strains.</title>
        <authorList>
            <person name="Mostad J."/>
            <person name="Paddock L."/>
            <person name="Medina S."/>
            <person name="Waligurski E."/>
            <person name="Barat B."/>
            <person name="Smith R."/>
            <person name="Burgo V."/>
            <person name="Metcalfe C."/>
            <person name="Woodson C."/>
            <person name="Sundararajan A."/>
            <person name="Ramaswamy R."/>
            <person name="Lin H."/>
            <person name="Pamer E.G."/>
        </authorList>
    </citation>
    <scope>NUCLEOTIDE SEQUENCE</scope>
    <source>
        <strain evidence="2">DFI.9.5</strain>
    </source>
</reference>
<name>A0AAW6M3K3_9BACE</name>
<evidence type="ECO:0000256" key="1">
    <source>
        <dbReference type="SAM" id="SignalP"/>
    </source>
</evidence>
<evidence type="ECO:0008006" key="4">
    <source>
        <dbReference type="Google" id="ProtNLM"/>
    </source>
</evidence>
<comment type="caution">
    <text evidence="2">The sequence shown here is derived from an EMBL/GenBank/DDBJ whole genome shotgun (WGS) entry which is preliminary data.</text>
</comment>
<accession>A0AAW6M3K3</accession>
<dbReference type="RefSeq" id="WP_225663139.1">
    <property type="nucleotide sequence ID" value="NZ_CAXKYC010000015.1"/>
</dbReference>
<feature type="chain" id="PRO_5043499034" description="DUF1735 domain-containing protein" evidence="1">
    <location>
        <begin position="23"/>
        <end position="447"/>
    </location>
</feature>
<proteinExistence type="predicted"/>
<gene>
    <name evidence="2" type="ORF">PZH42_10025</name>
</gene>
<dbReference type="EMBL" id="JARFID010000007">
    <property type="protein sequence ID" value="MDE8694443.1"/>
    <property type="molecule type" value="Genomic_DNA"/>
</dbReference>
<dbReference type="GeneID" id="26158977"/>
<organism evidence="2 3">
    <name type="scientific">Bacteroides cellulosilyticus</name>
    <dbReference type="NCBI Taxonomy" id="246787"/>
    <lineage>
        <taxon>Bacteria</taxon>
        <taxon>Pseudomonadati</taxon>
        <taxon>Bacteroidota</taxon>
        <taxon>Bacteroidia</taxon>
        <taxon>Bacteroidales</taxon>
        <taxon>Bacteroidaceae</taxon>
        <taxon>Bacteroides</taxon>
    </lineage>
</organism>
<dbReference type="AlphaFoldDB" id="A0AAW6M3K3"/>
<protein>
    <recommendedName>
        <fullName evidence="4">DUF1735 domain-containing protein</fullName>
    </recommendedName>
</protein>
<sequence>MKSLFRLSALLMLLCFMGCSDDEGISYPTSDAPEIKVLRDELYSNPNRKFVIKADLKDDLGLKSLKIVIPEFYLDKEIVFPTDTLVTEYELAYEFLAPKDTKNEDVYKVNLALEDVSGNVVTKELTLHLDGDFNAPNFSNVSPQDGTVQLLESKMELSLSFKVTDDSGLDSVYVEEPILGIMERIKLNGEKEYSFNKTYSLPSKPEEYELKITAIDNFVEANRKTQKIKYIVSSEMVTLFLADVPKGTDLTADVCGVPMLYHKKSNGIFTFKYYADCDNKEIYFLGQESAFEPHCFGVSEENGKLLNSPSAAPIVLPTKGYYEIVANTKEQTYTVTPYIPSSAVHDSPDITMCGYGFEGAGWDPSNKNCLLTPDAENPYILGRTLILNETQLNVTITYPGWSKYWRLLENGIIDYMGSSQPYLKVNQKGSYKFIIDTEIARAKLLKE</sequence>
<evidence type="ECO:0000313" key="2">
    <source>
        <dbReference type="EMBL" id="MDE8694443.1"/>
    </source>
</evidence>
<feature type="signal peptide" evidence="1">
    <location>
        <begin position="1"/>
        <end position="22"/>
    </location>
</feature>
<keyword evidence="1" id="KW-0732">Signal</keyword>